<reference evidence="1 2" key="1">
    <citation type="submission" date="2019-06" db="EMBL/GenBank/DDBJ databases">
        <title>Draft genome sequence of Methanolobus vulcani B1d.</title>
        <authorList>
            <person name="Creighbaum A.J."/>
            <person name="Ticak T."/>
            <person name="Hariraju D."/>
            <person name="Arivett B.A."/>
            <person name="Ferguson D.J.Jr."/>
        </authorList>
    </citation>
    <scope>NUCLEOTIDE SEQUENCE [LARGE SCALE GENOMIC DNA]</scope>
    <source>
        <strain evidence="1 2">B1d</strain>
    </source>
</reference>
<dbReference type="EMBL" id="VIAQ01000017">
    <property type="protein sequence ID" value="TQD24475.1"/>
    <property type="molecule type" value="Genomic_DNA"/>
</dbReference>
<keyword evidence="2" id="KW-1185">Reference proteome</keyword>
<dbReference type="AlphaFoldDB" id="A0A7Z8P1T8"/>
<gene>
    <name evidence="1" type="ORF">FKV42_11130</name>
</gene>
<accession>A0A7Z8P1T8</accession>
<sequence length="232" mass="27090">MVLVMSKMGNSTYERTLADFLAMLKDKSSVFCYKDNLQAPELVTMITQEIEKENKLPVIRICWNENDLGGEKFSGNENSFYVFRNFTTVLIKIERMLSREKHLIVVSDISNLEKEQNSRPYIRFLSILLRKSGEYNSTMIAMVDENYNNPLVKAELIPYFKNGFLLTEDKTIKNVKGSHDIKYSIKGDRLYLEPHMQDDMNKIKEIFSLTPEEKKELDRIVGESLEEYRTSL</sequence>
<comment type="caution">
    <text evidence="1">The sequence shown here is derived from an EMBL/GenBank/DDBJ whole genome shotgun (WGS) entry which is preliminary data.</text>
</comment>
<evidence type="ECO:0000313" key="1">
    <source>
        <dbReference type="EMBL" id="TQD24475.1"/>
    </source>
</evidence>
<organism evidence="1 2">
    <name type="scientific">Methanolobus vulcani</name>
    <dbReference type="NCBI Taxonomy" id="38026"/>
    <lineage>
        <taxon>Archaea</taxon>
        <taxon>Methanobacteriati</taxon>
        <taxon>Methanobacteriota</taxon>
        <taxon>Stenosarchaea group</taxon>
        <taxon>Methanomicrobia</taxon>
        <taxon>Methanosarcinales</taxon>
        <taxon>Methanosarcinaceae</taxon>
        <taxon>Methanolobus</taxon>
    </lineage>
</organism>
<evidence type="ECO:0000313" key="2">
    <source>
        <dbReference type="Proteomes" id="UP000319335"/>
    </source>
</evidence>
<dbReference type="RefSeq" id="WP_154810342.1">
    <property type="nucleotide sequence ID" value="NZ_VIAQ01000017.1"/>
</dbReference>
<proteinExistence type="predicted"/>
<name>A0A7Z8P1T8_9EURY</name>
<evidence type="ECO:0008006" key="3">
    <source>
        <dbReference type="Google" id="ProtNLM"/>
    </source>
</evidence>
<protein>
    <recommendedName>
        <fullName evidence="3">RecA-superfamily ATPase, KaiC/GvpD/RAD55 family</fullName>
    </recommendedName>
</protein>
<dbReference type="Proteomes" id="UP000319335">
    <property type="component" value="Unassembled WGS sequence"/>
</dbReference>
<dbReference type="OrthoDB" id="125036at2157"/>